<keyword evidence="1" id="KW-0732">Signal</keyword>
<feature type="signal peptide" evidence="1">
    <location>
        <begin position="1"/>
        <end position="16"/>
    </location>
</feature>
<evidence type="ECO:0000256" key="1">
    <source>
        <dbReference type="SAM" id="SignalP"/>
    </source>
</evidence>
<dbReference type="AlphaFoldDB" id="A0AAD7JG91"/>
<evidence type="ECO:0000313" key="3">
    <source>
        <dbReference type="EMBL" id="KAJ7763792.1"/>
    </source>
</evidence>
<dbReference type="EMBL" id="JARKIB010000029">
    <property type="protein sequence ID" value="KAJ7763792.1"/>
    <property type="molecule type" value="Genomic_DNA"/>
</dbReference>
<accession>A0AAD7JG91</accession>
<proteinExistence type="predicted"/>
<keyword evidence="4" id="KW-1185">Reference proteome</keyword>
<gene>
    <name evidence="3" type="ORF">B0H16DRAFT_1455047</name>
    <name evidence="2" type="ORF">B0H16DRAFT_1463302</name>
</gene>
<evidence type="ECO:0000313" key="4">
    <source>
        <dbReference type="Proteomes" id="UP001215598"/>
    </source>
</evidence>
<reference evidence="3" key="1">
    <citation type="submission" date="2023-03" db="EMBL/GenBank/DDBJ databases">
        <title>Massive genome expansion in bonnet fungi (Mycena s.s.) driven by repeated elements and novel gene families across ecological guilds.</title>
        <authorList>
            <consortium name="Lawrence Berkeley National Laboratory"/>
            <person name="Harder C.B."/>
            <person name="Miyauchi S."/>
            <person name="Viragh M."/>
            <person name="Kuo A."/>
            <person name="Thoen E."/>
            <person name="Andreopoulos B."/>
            <person name="Lu D."/>
            <person name="Skrede I."/>
            <person name="Drula E."/>
            <person name="Henrissat B."/>
            <person name="Morin E."/>
            <person name="Kohler A."/>
            <person name="Barry K."/>
            <person name="LaButti K."/>
            <person name="Morin E."/>
            <person name="Salamov A."/>
            <person name="Lipzen A."/>
            <person name="Mereny Z."/>
            <person name="Hegedus B."/>
            <person name="Baldrian P."/>
            <person name="Stursova M."/>
            <person name="Weitz H."/>
            <person name="Taylor A."/>
            <person name="Grigoriev I.V."/>
            <person name="Nagy L.G."/>
            <person name="Martin F."/>
            <person name="Kauserud H."/>
        </authorList>
    </citation>
    <scope>NUCLEOTIDE SEQUENCE</scope>
    <source>
        <strain evidence="3">CBHHK182m</strain>
    </source>
</reference>
<sequence length="169" mass="19792">MCALLYLVILSRFCLMPPHLLLKYTHQNRKKKISYADEEWLDQEGNFMEEDTVVHTLENASDYEHGFKRLTTKVLRNSCDSERFKDPRTNLFSPLERHPARKRTVQPKFTHAKNATLEQRIKILDWHHSNGVNQSKTTRQFAAKYPNLRLKQPGLGEARGPAPLTIHRE</sequence>
<dbReference type="EMBL" id="JARKIB010000087">
    <property type="protein sequence ID" value="KAJ7744424.1"/>
    <property type="molecule type" value="Genomic_DNA"/>
</dbReference>
<organism evidence="3 4">
    <name type="scientific">Mycena metata</name>
    <dbReference type="NCBI Taxonomy" id="1033252"/>
    <lineage>
        <taxon>Eukaryota</taxon>
        <taxon>Fungi</taxon>
        <taxon>Dikarya</taxon>
        <taxon>Basidiomycota</taxon>
        <taxon>Agaricomycotina</taxon>
        <taxon>Agaricomycetes</taxon>
        <taxon>Agaricomycetidae</taxon>
        <taxon>Agaricales</taxon>
        <taxon>Marasmiineae</taxon>
        <taxon>Mycenaceae</taxon>
        <taxon>Mycena</taxon>
    </lineage>
</organism>
<evidence type="ECO:0000313" key="2">
    <source>
        <dbReference type="EMBL" id="KAJ7744424.1"/>
    </source>
</evidence>
<feature type="chain" id="PRO_5042441935" evidence="1">
    <location>
        <begin position="17"/>
        <end position="169"/>
    </location>
</feature>
<dbReference type="Proteomes" id="UP001215598">
    <property type="component" value="Unassembled WGS sequence"/>
</dbReference>
<protein>
    <submittedName>
        <fullName evidence="3">Uncharacterized protein</fullName>
    </submittedName>
</protein>
<name>A0AAD7JG91_9AGAR</name>
<comment type="caution">
    <text evidence="3">The sequence shown here is derived from an EMBL/GenBank/DDBJ whole genome shotgun (WGS) entry which is preliminary data.</text>
</comment>